<dbReference type="eggNOG" id="arCOG07968">
    <property type="taxonomic scope" value="Archaea"/>
</dbReference>
<protein>
    <submittedName>
        <fullName evidence="1">Uncharacterized protein</fullName>
    </submittedName>
</protein>
<reference evidence="1 2" key="1">
    <citation type="journal article" date="2014" name="PLoS Genet.">
        <title>Phylogenetically driven sequencing of extremely halophilic archaea reveals strategies for static and dynamic osmo-response.</title>
        <authorList>
            <person name="Becker E.A."/>
            <person name="Seitzer P.M."/>
            <person name="Tritt A."/>
            <person name="Larsen D."/>
            <person name="Krusor M."/>
            <person name="Yao A.I."/>
            <person name="Wu D."/>
            <person name="Madern D."/>
            <person name="Eisen J.A."/>
            <person name="Darling A.E."/>
            <person name="Facciotti M.T."/>
        </authorList>
    </citation>
    <scope>NUCLEOTIDE SEQUENCE [LARGE SCALE GENOMIC DNA]</scope>
    <source>
        <strain evidence="1 2">DSM 10524</strain>
    </source>
</reference>
<dbReference type="EMBL" id="AOIB01000026">
    <property type="protein sequence ID" value="ELY56711.1"/>
    <property type="molecule type" value="Genomic_DNA"/>
</dbReference>
<evidence type="ECO:0000313" key="2">
    <source>
        <dbReference type="Proteomes" id="UP000011688"/>
    </source>
</evidence>
<comment type="caution">
    <text evidence="1">The sequence shown here is derived from an EMBL/GenBank/DDBJ whole genome shotgun (WGS) entry which is preliminary data.</text>
</comment>
<dbReference type="Proteomes" id="UP000011688">
    <property type="component" value="Unassembled WGS sequence"/>
</dbReference>
<dbReference type="AlphaFoldDB" id="L9X5H0"/>
<dbReference type="PATRIC" id="fig|1227497.3.peg.2462"/>
<sequence>MSLTDNPRPPLPSWITDAYEVLSTRIVDSSTGHDGVPAIDRERAVTILTGVEELALERVDAEHAITRLLERGYLYEVDGELRVTSRSD</sequence>
<accession>L9X5H0</accession>
<dbReference type="RefSeq" id="WP_005556472.1">
    <property type="nucleotide sequence ID" value="NZ_AOIB01000026.1"/>
</dbReference>
<gene>
    <name evidence="1" type="ORF">C491_11920</name>
</gene>
<evidence type="ECO:0000313" key="1">
    <source>
        <dbReference type="EMBL" id="ELY56711.1"/>
    </source>
</evidence>
<name>L9X5H0_9EURY</name>
<proteinExistence type="predicted"/>
<dbReference type="OrthoDB" id="256940at2157"/>
<organism evidence="1 2">
    <name type="scientific">Natronococcus amylolyticus DSM 10524</name>
    <dbReference type="NCBI Taxonomy" id="1227497"/>
    <lineage>
        <taxon>Archaea</taxon>
        <taxon>Methanobacteriati</taxon>
        <taxon>Methanobacteriota</taxon>
        <taxon>Stenosarchaea group</taxon>
        <taxon>Halobacteria</taxon>
        <taxon>Halobacteriales</taxon>
        <taxon>Natrialbaceae</taxon>
        <taxon>Natronococcus</taxon>
    </lineage>
</organism>
<keyword evidence="2" id="KW-1185">Reference proteome</keyword>